<feature type="repeat" description="ANK" evidence="1">
    <location>
        <begin position="43"/>
        <end position="75"/>
    </location>
</feature>
<dbReference type="InterPro" id="IPR002110">
    <property type="entry name" value="Ankyrin_rpt"/>
</dbReference>
<organism evidence="2 4">
    <name type="scientific">Oleiagrimonas soli</name>
    <dbReference type="NCBI Taxonomy" id="1543381"/>
    <lineage>
        <taxon>Bacteria</taxon>
        <taxon>Pseudomonadati</taxon>
        <taxon>Pseudomonadota</taxon>
        <taxon>Gammaproteobacteria</taxon>
        <taxon>Lysobacterales</taxon>
        <taxon>Rhodanobacteraceae</taxon>
        <taxon>Oleiagrimonas</taxon>
    </lineage>
</organism>
<dbReference type="HOGENOM" id="CLU_1833150_0_0_6"/>
<evidence type="ECO:0000313" key="3">
    <source>
        <dbReference type="EMBL" id="MBB6183517.1"/>
    </source>
</evidence>
<reference evidence="3 5" key="2">
    <citation type="submission" date="2020-08" db="EMBL/GenBank/DDBJ databases">
        <title>Genomic Encyclopedia of Type Strains, Phase IV (KMG-IV): sequencing the most valuable type-strain genomes for metagenomic binning, comparative biology and taxonomic classification.</title>
        <authorList>
            <person name="Goeker M."/>
        </authorList>
    </citation>
    <scope>NUCLEOTIDE SEQUENCE [LARGE SCALE GENOMIC DNA]</scope>
    <source>
        <strain evidence="3 5">DSM 107085</strain>
    </source>
</reference>
<evidence type="ECO:0000313" key="5">
    <source>
        <dbReference type="Proteomes" id="UP000560000"/>
    </source>
</evidence>
<proteinExistence type="predicted"/>
<dbReference type="PROSITE" id="PS50088">
    <property type="entry name" value="ANK_REPEAT"/>
    <property type="match status" value="1"/>
</dbReference>
<keyword evidence="1" id="KW-0040">ANK repeat</keyword>
<dbReference type="Proteomes" id="UP000560000">
    <property type="component" value="Unassembled WGS sequence"/>
</dbReference>
<comment type="caution">
    <text evidence="2">The sequence shown here is derived from an EMBL/GenBank/DDBJ whole genome shotgun (WGS) entry which is preliminary data.</text>
</comment>
<evidence type="ECO:0000256" key="1">
    <source>
        <dbReference type="PROSITE-ProRule" id="PRU00023"/>
    </source>
</evidence>
<dbReference type="AlphaFoldDB" id="A0A099CWP0"/>
<dbReference type="RefSeq" id="WP_043100553.1">
    <property type="nucleotide sequence ID" value="NZ_JACHET010000001.1"/>
</dbReference>
<dbReference type="Proteomes" id="UP000029708">
    <property type="component" value="Unassembled WGS sequence"/>
</dbReference>
<keyword evidence="4" id="KW-1185">Reference proteome</keyword>
<reference evidence="2 4" key="1">
    <citation type="submission" date="2014-09" db="EMBL/GenBank/DDBJ databases">
        <title>Xanthomonadaceae 3.5X direct submission.</title>
        <authorList>
            <person name="Fang T."/>
            <person name="Wang H."/>
        </authorList>
    </citation>
    <scope>NUCLEOTIDE SEQUENCE [LARGE SCALE GENOMIC DNA]</scope>
    <source>
        <strain evidence="2 4">3.5X</strain>
    </source>
</reference>
<protein>
    <submittedName>
        <fullName evidence="2">Uncharacterized protein</fullName>
    </submittedName>
</protein>
<gene>
    <name evidence="3" type="ORF">HNQ86_000862</name>
    <name evidence="2" type="ORF">LF63_0106800</name>
</gene>
<accession>A0A099CWP0</accession>
<evidence type="ECO:0000313" key="4">
    <source>
        <dbReference type="Proteomes" id="UP000029708"/>
    </source>
</evidence>
<dbReference type="Gene3D" id="1.25.40.20">
    <property type="entry name" value="Ankyrin repeat-containing domain"/>
    <property type="match status" value="1"/>
</dbReference>
<dbReference type="SUPFAM" id="SSF48403">
    <property type="entry name" value="Ankyrin repeat"/>
    <property type="match status" value="1"/>
</dbReference>
<evidence type="ECO:0000313" key="2">
    <source>
        <dbReference type="EMBL" id="KGI78071.1"/>
    </source>
</evidence>
<dbReference type="InterPro" id="IPR036770">
    <property type="entry name" value="Ankyrin_rpt-contain_sf"/>
</dbReference>
<dbReference type="EMBL" id="JACHET010000001">
    <property type="protein sequence ID" value="MBB6183517.1"/>
    <property type="molecule type" value="Genomic_DNA"/>
</dbReference>
<name>A0A099CWP0_9GAMM</name>
<dbReference type="EMBL" id="JROI01000010">
    <property type="protein sequence ID" value="KGI78071.1"/>
    <property type="molecule type" value="Genomic_DNA"/>
</dbReference>
<sequence>MHDPNAKGPNHWPVIFDAIEAEDHARVEALLNDGADIEIAGFQGATPVLAAAIIDDWPMVLYLLHRGARADVADRRGFTLPYLAATSRVDLHSRYGKALLETRKILDQRGLAQYGYAPEQVRRMMHEGTWPPLSNEKHPF</sequence>